<organism evidence="1 2">
    <name type="scientific">Shewanella septentrionalis</name>
    <dbReference type="NCBI Taxonomy" id="2952223"/>
    <lineage>
        <taxon>Bacteria</taxon>
        <taxon>Pseudomonadati</taxon>
        <taxon>Pseudomonadota</taxon>
        <taxon>Gammaproteobacteria</taxon>
        <taxon>Alteromonadales</taxon>
        <taxon>Shewanellaceae</taxon>
        <taxon>Shewanella</taxon>
    </lineage>
</organism>
<comment type="caution">
    <text evidence="1">The sequence shown here is derived from an EMBL/GenBank/DDBJ whole genome shotgun (WGS) entry which is preliminary data.</text>
</comment>
<reference evidence="1" key="1">
    <citation type="journal article" date="2023" name="Int. J. Syst. Evol. Microbiol.">
        <title>&lt;i&gt;Shewanella septentrionalis&lt;/i&gt; sp. nov. and &lt;i&gt;Shewanella holmiensis&lt;/i&gt; sp. nov., isolated from Baltic Sea water and sediments.</title>
        <authorList>
            <person name="Martin-Rodriguez A.J."/>
            <person name="Thorell K."/>
            <person name="Joffre E."/>
            <person name="Jensie-Markopoulos S."/>
            <person name="Moore E.R.B."/>
            <person name="Sjoling A."/>
        </authorList>
    </citation>
    <scope>NUCLEOTIDE SEQUENCE</scope>
    <source>
        <strain evidence="1">SP1W3</strain>
    </source>
</reference>
<evidence type="ECO:0000313" key="2">
    <source>
        <dbReference type="Proteomes" id="UP001155604"/>
    </source>
</evidence>
<gene>
    <name evidence="1" type="ORF">NE536_02205</name>
</gene>
<accession>A0A9X3ARZ8</accession>
<protein>
    <submittedName>
        <fullName evidence="1">Uncharacterized protein</fullName>
    </submittedName>
</protein>
<name>A0A9X3ARZ8_9GAMM</name>
<dbReference type="Proteomes" id="UP001155604">
    <property type="component" value="Unassembled WGS sequence"/>
</dbReference>
<dbReference type="EMBL" id="JAMTCC010000003">
    <property type="protein sequence ID" value="MCT7944177.1"/>
    <property type="molecule type" value="Genomic_DNA"/>
</dbReference>
<dbReference type="AlphaFoldDB" id="A0A9X3ARZ8"/>
<keyword evidence="2" id="KW-1185">Reference proteome</keyword>
<sequence>MAIGIGELLSGFQFAEKIAHYVKKFLKQPEPETPASRFLALFDAHGVKPSQIPDFFGHGLSIADCHSAESLTKVLTSDLMEKAAQFFGINRDWLDCASDVVYEPHSFYKNPQGFDVYLKSLALESHLPLRATLYMPTSNNLFYPDDSGVLVISVPVGEVNQRTIYRFELVHYSCVCYWHCRGYLAANLASMLRNYAIVYGSYVAAKVLEPVAQGQRLPVYDYGSQDAFRLKVRGRVSIEELISNPEKYLEGVDPETDKFGHREAIDLWLSMADQMRTRSHTEHSRIVLKFEEALKSLT</sequence>
<dbReference type="RefSeq" id="WP_261271661.1">
    <property type="nucleotide sequence ID" value="NZ_JAMTCC010000003.1"/>
</dbReference>
<evidence type="ECO:0000313" key="1">
    <source>
        <dbReference type="EMBL" id="MCT7944177.1"/>
    </source>
</evidence>
<proteinExistence type="predicted"/>